<evidence type="ECO:0000256" key="1">
    <source>
        <dbReference type="SAM" id="MobiDB-lite"/>
    </source>
</evidence>
<evidence type="ECO:0000256" key="2">
    <source>
        <dbReference type="SAM" id="SignalP"/>
    </source>
</evidence>
<reference evidence="3" key="2">
    <citation type="journal article" date="2023" name="IMA Fungus">
        <title>Comparative genomic study of the Penicillium genus elucidates a diverse pangenome and 15 lateral gene transfer events.</title>
        <authorList>
            <person name="Petersen C."/>
            <person name="Sorensen T."/>
            <person name="Nielsen M.R."/>
            <person name="Sondergaard T.E."/>
            <person name="Sorensen J.L."/>
            <person name="Fitzpatrick D.A."/>
            <person name="Frisvad J.C."/>
            <person name="Nielsen K.L."/>
        </authorList>
    </citation>
    <scope>NUCLEOTIDE SEQUENCE</scope>
    <source>
        <strain evidence="3">IBT 30069</strain>
    </source>
</reference>
<evidence type="ECO:0000313" key="3">
    <source>
        <dbReference type="EMBL" id="KAJ5088385.1"/>
    </source>
</evidence>
<dbReference type="AlphaFoldDB" id="A0A9W9EV22"/>
<feature type="region of interest" description="Disordered" evidence="1">
    <location>
        <begin position="155"/>
        <end position="194"/>
    </location>
</feature>
<protein>
    <recommendedName>
        <fullName evidence="5">GPI anchored cell wall protein</fullName>
    </recommendedName>
</protein>
<feature type="compositionally biased region" description="Polar residues" evidence="1">
    <location>
        <begin position="183"/>
        <end position="192"/>
    </location>
</feature>
<keyword evidence="4" id="KW-1185">Reference proteome</keyword>
<name>A0A9W9EV22_9EURO</name>
<gene>
    <name evidence="3" type="ORF">N7456_012001</name>
</gene>
<evidence type="ECO:0008006" key="5">
    <source>
        <dbReference type="Google" id="ProtNLM"/>
    </source>
</evidence>
<dbReference type="PANTHER" id="PTHR40640:SF1">
    <property type="entry name" value="ANCHORED GLYCOPROTEIN, PUTATIVE (AFU_ORTHOLOGUE AFUA_8G04860)-RELATED"/>
    <property type="match status" value="1"/>
</dbReference>
<accession>A0A9W9EV22</accession>
<evidence type="ECO:0000313" key="4">
    <source>
        <dbReference type="Proteomes" id="UP001149165"/>
    </source>
</evidence>
<feature type="chain" id="PRO_5040838760" description="GPI anchored cell wall protein" evidence="2">
    <location>
        <begin position="18"/>
        <end position="216"/>
    </location>
</feature>
<feature type="compositionally biased region" description="Low complexity" evidence="1">
    <location>
        <begin position="155"/>
        <end position="182"/>
    </location>
</feature>
<organism evidence="3 4">
    <name type="scientific">Penicillium angulare</name>
    <dbReference type="NCBI Taxonomy" id="116970"/>
    <lineage>
        <taxon>Eukaryota</taxon>
        <taxon>Fungi</taxon>
        <taxon>Dikarya</taxon>
        <taxon>Ascomycota</taxon>
        <taxon>Pezizomycotina</taxon>
        <taxon>Eurotiomycetes</taxon>
        <taxon>Eurotiomycetidae</taxon>
        <taxon>Eurotiales</taxon>
        <taxon>Aspergillaceae</taxon>
        <taxon>Penicillium</taxon>
    </lineage>
</organism>
<keyword evidence="2" id="KW-0732">Signal</keyword>
<feature type="signal peptide" evidence="2">
    <location>
        <begin position="1"/>
        <end position="17"/>
    </location>
</feature>
<dbReference type="Proteomes" id="UP001149165">
    <property type="component" value="Unassembled WGS sequence"/>
</dbReference>
<dbReference type="OrthoDB" id="4991875at2759"/>
<dbReference type="EMBL" id="JAPQKH010000007">
    <property type="protein sequence ID" value="KAJ5088385.1"/>
    <property type="molecule type" value="Genomic_DNA"/>
</dbReference>
<sequence>MLFNYIALVAGAAIAAADSTVTLFLPGFDAQSIDAKILGSSKSMTTYMLNCPPHEDSNDCGLPDTGLQVIANPSTVIFTMSEEDETIVETCTVEGTVSAACWAVEYAASTTATISTEAAIASIPYGGFMAVHVTATETGGSSATTGASVSATTAASTASGSTGTASESTGTASQSSNSASATPEGTSTSSNAGMPMMTANPLWVAGGAAALALAAL</sequence>
<dbReference type="PANTHER" id="PTHR40640">
    <property type="entry name" value="ANCHORED GLYCOPROTEIN, PUTATIVE (AFU_ORTHOLOGUE AFUA_8G04860)-RELATED"/>
    <property type="match status" value="1"/>
</dbReference>
<proteinExistence type="predicted"/>
<reference evidence="3" key="1">
    <citation type="submission" date="2022-11" db="EMBL/GenBank/DDBJ databases">
        <authorList>
            <person name="Petersen C."/>
        </authorList>
    </citation>
    <scope>NUCLEOTIDE SEQUENCE</scope>
    <source>
        <strain evidence="3">IBT 30069</strain>
    </source>
</reference>
<comment type="caution">
    <text evidence="3">The sequence shown here is derived from an EMBL/GenBank/DDBJ whole genome shotgun (WGS) entry which is preliminary data.</text>
</comment>